<protein>
    <recommendedName>
        <fullName evidence="4">tRNA pseudouridine synthase D</fullName>
        <ecNumber evidence="4">5.4.99.27</ecNumber>
    </recommendedName>
    <alternativeName>
        <fullName evidence="4">tRNA pseudouridine(13) synthase</fullName>
    </alternativeName>
    <alternativeName>
        <fullName evidence="4">tRNA pseudouridylate synthase D</fullName>
    </alternativeName>
    <alternativeName>
        <fullName evidence="4">tRNA-uridine isomerase D</fullName>
    </alternativeName>
</protein>
<feature type="active site" description="Nucleophile" evidence="4">
    <location>
        <position position="80"/>
    </location>
</feature>
<dbReference type="GO" id="GO:0031119">
    <property type="term" value="P:tRNA pseudouridine synthesis"/>
    <property type="evidence" value="ECO:0007669"/>
    <property type="project" value="UniProtKB-UniRule"/>
</dbReference>
<dbReference type="AlphaFoldDB" id="A0A0W0SL18"/>
<dbReference type="InterPro" id="IPR042214">
    <property type="entry name" value="TruD_catalytic"/>
</dbReference>
<dbReference type="InterPro" id="IPR001656">
    <property type="entry name" value="PsdUridine_synth_TruD"/>
</dbReference>
<comment type="caution">
    <text evidence="6">The sequence shown here is derived from an EMBL/GenBank/DDBJ whole genome shotgun (WGS) entry which is preliminary data.</text>
</comment>
<dbReference type="STRING" id="29422.Lbru_1417"/>
<evidence type="ECO:0000256" key="3">
    <source>
        <dbReference type="ARBA" id="ARBA00023235"/>
    </source>
</evidence>
<dbReference type="OrthoDB" id="1550679at2"/>
<dbReference type="PATRIC" id="fig|29422.6.peg.1501"/>
<comment type="similarity">
    <text evidence="1 4">Belongs to the pseudouridine synthase TruD family.</text>
</comment>
<feature type="domain" description="TRUD" evidence="5">
    <location>
        <begin position="155"/>
        <end position="303"/>
    </location>
</feature>
<evidence type="ECO:0000313" key="6">
    <source>
        <dbReference type="EMBL" id="KTC84056.1"/>
    </source>
</evidence>
<dbReference type="InterPro" id="IPR011760">
    <property type="entry name" value="PsdUridine_synth_TruD_insert"/>
</dbReference>
<evidence type="ECO:0000256" key="1">
    <source>
        <dbReference type="ARBA" id="ARBA00007953"/>
    </source>
</evidence>
<dbReference type="GO" id="GO:0160150">
    <property type="term" value="F:tRNA pseudouridine(13) synthase activity"/>
    <property type="evidence" value="ECO:0007669"/>
    <property type="project" value="UniProtKB-EC"/>
</dbReference>
<evidence type="ECO:0000256" key="4">
    <source>
        <dbReference type="HAMAP-Rule" id="MF_01082"/>
    </source>
</evidence>
<dbReference type="PANTHER" id="PTHR47811">
    <property type="entry name" value="TRNA PSEUDOURIDINE SYNTHASE D"/>
    <property type="match status" value="1"/>
</dbReference>
<keyword evidence="2 4" id="KW-0819">tRNA processing</keyword>
<dbReference type="CDD" id="cd02575">
    <property type="entry name" value="PseudoU_synth_EcTruD"/>
    <property type="match status" value="1"/>
</dbReference>
<dbReference type="PANTHER" id="PTHR47811:SF1">
    <property type="entry name" value="TRNA PSEUDOURIDINE SYNTHASE D"/>
    <property type="match status" value="1"/>
</dbReference>
<dbReference type="InterPro" id="IPR020119">
    <property type="entry name" value="PsdUridine_synth_TruD_CS"/>
</dbReference>
<evidence type="ECO:0000313" key="7">
    <source>
        <dbReference type="Proteomes" id="UP000054742"/>
    </source>
</evidence>
<dbReference type="HAMAP" id="MF_01082">
    <property type="entry name" value="TruD"/>
    <property type="match status" value="1"/>
</dbReference>
<dbReference type="GO" id="GO:0005829">
    <property type="term" value="C:cytosol"/>
    <property type="evidence" value="ECO:0007669"/>
    <property type="project" value="TreeGrafter"/>
</dbReference>
<comment type="catalytic activity">
    <reaction evidence="4">
        <text>uridine(13) in tRNA = pseudouridine(13) in tRNA</text>
        <dbReference type="Rhea" id="RHEA:42540"/>
        <dbReference type="Rhea" id="RHEA-COMP:10105"/>
        <dbReference type="Rhea" id="RHEA-COMP:10106"/>
        <dbReference type="ChEBI" id="CHEBI:65314"/>
        <dbReference type="ChEBI" id="CHEBI:65315"/>
        <dbReference type="EC" id="5.4.99.27"/>
    </reaction>
</comment>
<dbReference type="EMBL" id="LNXV01000011">
    <property type="protein sequence ID" value="KTC84056.1"/>
    <property type="molecule type" value="Genomic_DNA"/>
</dbReference>
<keyword evidence="3 4" id="KW-0413">Isomerase</keyword>
<dbReference type="PROSITE" id="PS01268">
    <property type="entry name" value="UPF0024"/>
    <property type="match status" value="1"/>
</dbReference>
<dbReference type="Gene3D" id="3.30.2340.10">
    <property type="entry name" value="TruD, insertion domain"/>
    <property type="match status" value="1"/>
</dbReference>
<accession>A0A0W0SL18</accession>
<dbReference type="InterPro" id="IPR050170">
    <property type="entry name" value="TruD_pseudoU_synthase"/>
</dbReference>
<dbReference type="SUPFAM" id="SSF55120">
    <property type="entry name" value="Pseudouridine synthase"/>
    <property type="match status" value="1"/>
</dbReference>
<organism evidence="6 7">
    <name type="scientific">Legionella brunensis</name>
    <dbReference type="NCBI Taxonomy" id="29422"/>
    <lineage>
        <taxon>Bacteria</taxon>
        <taxon>Pseudomonadati</taxon>
        <taxon>Pseudomonadota</taxon>
        <taxon>Gammaproteobacteria</taxon>
        <taxon>Legionellales</taxon>
        <taxon>Legionellaceae</taxon>
        <taxon>Legionella</taxon>
    </lineage>
</organism>
<comment type="function">
    <text evidence="4">Responsible for synthesis of pseudouridine from uracil-13 in transfer RNAs.</text>
</comment>
<dbReference type="InterPro" id="IPR020103">
    <property type="entry name" value="PsdUridine_synth_cat_dom_sf"/>
</dbReference>
<reference evidence="6 7" key="1">
    <citation type="submission" date="2015-11" db="EMBL/GenBank/DDBJ databases">
        <title>Genomic analysis of 38 Legionella species identifies large and diverse effector repertoires.</title>
        <authorList>
            <person name="Burstein D."/>
            <person name="Amaro F."/>
            <person name="Zusman T."/>
            <person name="Lifshitz Z."/>
            <person name="Cohen O."/>
            <person name="Gilbert J.A."/>
            <person name="Pupko T."/>
            <person name="Shuman H.A."/>
            <person name="Segal G."/>
        </authorList>
    </citation>
    <scope>NUCLEOTIDE SEQUENCE [LARGE SCALE GENOMIC DNA]</scope>
    <source>
        <strain evidence="6 7">ATCC 43878</strain>
    </source>
</reference>
<dbReference type="GO" id="GO:0003723">
    <property type="term" value="F:RNA binding"/>
    <property type="evidence" value="ECO:0007669"/>
    <property type="project" value="InterPro"/>
</dbReference>
<name>A0A0W0SL18_9GAMM</name>
<evidence type="ECO:0000256" key="2">
    <source>
        <dbReference type="ARBA" id="ARBA00022694"/>
    </source>
</evidence>
<keyword evidence="7" id="KW-1185">Reference proteome</keyword>
<proteinExistence type="inferred from homology"/>
<dbReference type="EC" id="5.4.99.27" evidence="4"/>
<dbReference type="InterPro" id="IPR043165">
    <property type="entry name" value="TruD_insert_sf"/>
</dbReference>
<gene>
    <name evidence="4" type="primary">truD</name>
    <name evidence="6" type="ORF">Lbru_1417</name>
</gene>
<dbReference type="Gene3D" id="3.30.2350.20">
    <property type="entry name" value="TruD, catalytic domain"/>
    <property type="match status" value="1"/>
</dbReference>
<dbReference type="PROSITE" id="PS50984">
    <property type="entry name" value="TRUD"/>
    <property type="match status" value="1"/>
</dbReference>
<dbReference type="RefSeq" id="WP_058441495.1">
    <property type="nucleotide sequence ID" value="NZ_CAAAHU010000003.1"/>
</dbReference>
<sequence length="339" mass="38556">MFNNHHFTFAYGTPQSLGKIKASPDDFKVNEILGFNLTGEGEHLYLQVEKKGLNTEELAKQLARSLGKSEKVISYAGLKDKEAVTTQWFSIHCPGEEIDSPHLLKGDGWRVIQYQRHAKKLRTGALAANEFLLIIRELDDCNDVEERLQKIYHGGVPNYFGAQRFGYENQNLVKAEQLLLGGVKVKNHFLRGIYYSAARSFLFNQILSERIQTATWNKAITGDVMQLSGTNSIFSIDEPDEDIKKRIELFDISPAAPLWGRGEERVKMQALLHQQKALAGYESWCSALEKHGLERSYRSLRLAVECMMWDWQDNNLYLSFKLTAGSYATSVVRELILSS</sequence>
<evidence type="ECO:0000259" key="5">
    <source>
        <dbReference type="PROSITE" id="PS50984"/>
    </source>
</evidence>
<dbReference type="Proteomes" id="UP000054742">
    <property type="component" value="Unassembled WGS sequence"/>
</dbReference>
<dbReference type="Pfam" id="PF01142">
    <property type="entry name" value="TruD"/>
    <property type="match status" value="2"/>
</dbReference>